<feature type="compositionally biased region" description="Acidic residues" evidence="6">
    <location>
        <begin position="271"/>
        <end position="287"/>
    </location>
</feature>
<feature type="compositionally biased region" description="Polar residues" evidence="6">
    <location>
        <begin position="1181"/>
        <end position="1206"/>
    </location>
</feature>
<feature type="compositionally biased region" description="Polar residues" evidence="6">
    <location>
        <begin position="294"/>
        <end position="309"/>
    </location>
</feature>
<dbReference type="Pfam" id="PF00004">
    <property type="entry name" value="AAA"/>
    <property type="match status" value="1"/>
</dbReference>
<feature type="compositionally biased region" description="Pro residues" evidence="6">
    <location>
        <begin position="1018"/>
        <end position="1034"/>
    </location>
</feature>
<feature type="compositionally biased region" description="Low complexity" evidence="6">
    <location>
        <begin position="441"/>
        <end position="456"/>
    </location>
</feature>
<comment type="similarity">
    <text evidence="1">Belongs to the AAA ATPase family.</text>
</comment>
<evidence type="ECO:0000256" key="4">
    <source>
        <dbReference type="ARBA" id="ARBA00023117"/>
    </source>
</evidence>
<dbReference type="SUPFAM" id="SSF47370">
    <property type="entry name" value="Bromodomain"/>
    <property type="match status" value="1"/>
</dbReference>
<feature type="region of interest" description="Disordered" evidence="6">
    <location>
        <begin position="1007"/>
        <end position="1041"/>
    </location>
</feature>
<evidence type="ECO:0000313" key="9">
    <source>
        <dbReference type="WBParaSite" id="maker-uti_cns_0012100-snap-gene-0.3-mRNA-1"/>
    </source>
</evidence>
<accession>A0A1I8IFJ1</accession>
<dbReference type="InterPro" id="IPR041569">
    <property type="entry name" value="AAA_lid_3"/>
</dbReference>
<feature type="compositionally biased region" description="Low complexity" evidence="6">
    <location>
        <begin position="1234"/>
        <end position="1282"/>
    </location>
</feature>
<dbReference type="PANTHER" id="PTHR23069">
    <property type="entry name" value="AAA DOMAIN-CONTAINING"/>
    <property type="match status" value="1"/>
</dbReference>
<dbReference type="Gene3D" id="3.40.50.300">
    <property type="entry name" value="P-loop containing nucleotide triphosphate hydrolases"/>
    <property type="match status" value="1"/>
</dbReference>
<dbReference type="InterPro" id="IPR003960">
    <property type="entry name" value="ATPase_AAA_CS"/>
</dbReference>
<feature type="compositionally biased region" description="Acidic residues" evidence="6">
    <location>
        <begin position="347"/>
        <end position="363"/>
    </location>
</feature>
<dbReference type="Proteomes" id="UP000095280">
    <property type="component" value="Unplaced"/>
</dbReference>
<keyword evidence="3" id="KW-0067">ATP-binding</keyword>
<dbReference type="InterPro" id="IPR036427">
    <property type="entry name" value="Bromodomain-like_sf"/>
</dbReference>
<dbReference type="GO" id="GO:0005634">
    <property type="term" value="C:nucleus"/>
    <property type="evidence" value="ECO:0007669"/>
    <property type="project" value="TreeGrafter"/>
</dbReference>
<dbReference type="CDD" id="cd05528">
    <property type="entry name" value="Bromo_AAA"/>
    <property type="match status" value="1"/>
</dbReference>
<evidence type="ECO:0000259" key="7">
    <source>
        <dbReference type="PROSITE" id="PS50014"/>
    </source>
</evidence>
<dbReference type="GO" id="GO:0042393">
    <property type="term" value="F:histone binding"/>
    <property type="evidence" value="ECO:0007669"/>
    <property type="project" value="TreeGrafter"/>
</dbReference>
<feature type="compositionally biased region" description="Acidic residues" evidence="6">
    <location>
        <begin position="207"/>
        <end position="219"/>
    </location>
</feature>
<dbReference type="PROSITE" id="PS00633">
    <property type="entry name" value="BROMODOMAIN_1"/>
    <property type="match status" value="1"/>
</dbReference>
<dbReference type="PRINTS" id="PR00503">
    <property type="entry name" value="BROMODOMAIN"/>
</dbReference>
<dbReference type="GO" id="GO:0045815">
    <property type="term" value="P:transcription initiation-coupled chromatin remodeling"/>
    <property type="evidence" value="ECO:0007669"/>
    <property type="project" value="TreeGrafter"/>
</dbReference>
<dbReference type="InterPro" id="IPR018359">
    <property type="entry name" value="Bromodomain_CS"/>
</dbReference>
<organism evidence="8 9">
    <name type="scientific">Macrostomum lignano</name>
    <dbReference type="NCBI Taxonomy" id="282301"/>
    <lineage>
        <taxon>Eukaryota</taxon>
        <taxon>Metazoa</taxon>
        <taxon>Spiralia</taxon>
        <taxon>Lophotrochozoa</taxon>
        <taxon>Platyhelminthes</taxon>
        <taxon>Rhabditophora</taxon>
        <taxon>Macrostomorpha</taxon>
        <taxon>Macrostomida</taxon>
        <taxon>Macrostomidae</taxon>
        <taxon>Macrostomum</taxon>
    </lineage>
</organism>
<feature type="domain" description="Bromo" evidence="7">
    <location>
        <begin position="1062"/>
        <end position="1126"/>
    </location>
</feature>
<dbReference type="PROSITE" id="PS00674">
    <property type="entry name" value="AAA"/>
    <property type="match status" value="1"/>
</dbReference>
<keyword evidence="2" id="KW-0547">Nucleotide-binding</keyword>
<dbReference type="GO" id="GO:0016887">
    <property type="term" value="F:ATP hydrolysis activity"/>
    <property type="evidence" value="ECO:0007669"/>
    <property type="project" value="InterPro"/>
</dbReference>
<feature type="compositionally biased region" description="Low complexity" evidence="6">
    <location>
        <begin position="1207"/>
        <end position="1221"/>
    </location>
</feature>
<dbReference type="Gene3D" id="1.10.8.60">
    <property type="match status" value="1"/>
</dbReference>
<dbReference type="SMART" id="SM00382">
    <property type="entry name" value="AAA"/>
    <property type="match status" value="1"/>
</dbReference>
<feature type="region of interest" description="Disordered" evidence="6">
    <location>
        <begin position="206"/>
        <end position="472"/>
    </location>
</feature>
<evidence type="ECO:0000256" key="5">
    <source>
        <dbReference type="PROSITE-ProRule" id="PRU00035"/>
    </source>
</evidence>
<keyword evidence="4 5" id="KW-0103">Bromodomain</keyword>
<dbReference type="InterPro" id="IPR003959">
    <property type="entry name" value="ATPase_AAA_core"/>
</dbReference>
<dbReference type="SUPFAM" id="SSF52540">
    <property type="entry name" value="P-loop containing nucleoside triphosphate hydrolases"/>
    <property type="match status" value="1"/>
</dbReference>
<evidence type="ECO:0000256" key="6">
    <source>
        <dbReference type="SAM" id="MobiDB-lite"/>
    </source>
</evidence>
<name>A0A1I8IFJ1_9PLAT</name>
<protein>
    <submittedName>
        <fullName evidence="9">Bromo domain-containing protein</fullName>
    </submittedName>
</protein>
<dbReference type="Pfam" id="PF00439">
    <property type="entry name" value="Bromodomain"/>
    <property type="match status" value="1"/>
</dbReference>
<dbReference type="Pfam" id="PF17862">
    <property type="entry name" value="AAA_lid_3"/>
    <property type="match status" value="1"/>
</dbReference>
<evidence type="ECO:0000256" key="3">
    <source>
        <dbReference type="ARBA" id="ARBA00022840"/>
    </source>
</evidence>
<dbReference type="GO" id="GO:0006337">
    <property type="term" value="P:nucleosome disassembly"/>
    <property type="evidence" value="ECO:0007669"/>
    <property type="project" value="TreeGrafter"/>
</dbReference>
<dbReference type="InterPro" id="IPR001487">
    <property type="entry name" value="Bromodomain"/>
</dbReference>
<evidence type="ECO:0000256" key="2">
    <source>
        <dbReference type="ARBA" id="ARBA00022741"/>
    </source>
</evidence>
<evidence type="ECO:0000313" key="8">
    <source>
        <dbReference type="Proteomes" id="UP000095280"/>
    </source>
</evidence>
<feature type="compositionally biased region" description="Basic residues" evidence="6">
    <location>
        <begin position="417"/>
        <end position="440"/>
    </location>
</feature>
<proteinExistence type="inferred from homology"/>
<dbReference type="GO" id="GO:0006334">
    <property type="term" value="P:nucleosome assembly"/>
    <property type="evidence" value="ECO:0007669"/>
    <property type="project" value="TreeGrafter"/>
</dbReference>
<feature type="compositionally biased region" description="Basic and acidic residues" evidence="6">
    <location>
        <begin position="237"/>
        <end position="252"/>
    </location>
</feature>
<reference evidence="9" key="1">
    <citation type="submission" date="2016-11" db="UniProtKB">
        <authorList>
            <consortium name="WormBaseParasite"/>
        </authorList>
    </citation>
    <scope>IDENTIFICATION</scope>
</reference>
<dbReference type="GO" id="GO:0003682">
    <property type="term" value="F:chromatin binding"/>
    <property type="evidence" value="ECO:0007669"/>
    <property type="project" value="TreeGrafter"/>
</dbReference>
<keyword evidence="8" id="KW-1185">Reference proteome</keyword>
<feature type="compositionally biased region" description="Basic residues" evidence="6">
    <location>
        <begin position="253"/>
        <end position="267"/>
    </location>
</feature>
<dbReference type="InterPro" id="IPR003593">
    <property type="entry name" value="AAA+_ATPase"/>
</dbReference>
<sequence>RTKSLRRRWSPCKLLTRLSSNGRVGRLVELQVLLTGLLLNQGSSGGGRRQQSLFQFVAFGSKLRQSRLSVGGPGRDNAGRRPTGRYRLLHAGKVSWSRIWATSTSAAAEPAAVTLLADLDPGRLEHGVTRTSPTSRFKSSEPIPPDRLVRSRMLSRKNTISWASGRWRQRRLLTIVRVSQELEEQLELTAQLQCLIDQRRLRYAVSTEDEEDEDDEDEHELVGNGGLGHSEDDDGESLDRRSRQPRRVVERLSRRRSRQQKRPRRHLQQSDVDENVDEDDEEDDAEQAAEAATVSKNATDEQQQQQFSDMYTRVKRPRKKFIRDMYGQLVAVENQVSAKGRRRNREAEEEEDDEEEGATEEDAAGGGGGGQQRRPYQLRQHRRRTDVYQTSAYEAMPRRSRGGGVGGVGSSREASYRRRQRSSSGRACRRRRRSLQRNRHGSSSTESSSSSSSGSDSADDNANDERRFLRRKNRSMAKARLRCLPMNLAMQDAERGIRRDRSKIGASLADVDPMSIDTGVTFESIGGLGDHLRSLKEMLVFPMLYPEVFAHLRVDPPRGVLFYGPPGCGKTLVARALANECGRADARRKVAFFMRKGADCLSKWVGESERQLRLLFDQAYQMRPSIIFFDEIDGLAPVRSTRQDQIHSSIVSTLLALMDGLDARGEVIVIGATNRLDSIDPALRRPGRFDRELRFSLPNEAARLEILRLHLGHFQLSEETLRSVAESTAGYCGADLKALSTEAGLSALRRAYPQIYYSKDKLLLDNARISVSAGDLTAALVRVRPAGQRSTPAVARPPPAYLNPLYSEAAADAADRLRQLLAARPAGRPSGSQRRLVMLLGQTGDCLAKYLGPAILHRMESLPAHCLDPAALYASASVRCPEEAVADLFRELRRAAPAALYVPACDSLFGDSSTGGLSDTVRRCLLASLRDFDPSLPLLVLMTRECINLDADEIGDSFQPPDWLDCSSEDLVTVRVPSPTDAQRRAFFSDMVLNAATVLDDADGGVGCGSGGELPPAESLPPLPLAPASPPPALTPAEAKRLARREEGQLRELRIFLRDTCNKLARDRRFFVFAKPVTDVADYYDIIKNPMDLATVMDKIDRGDYCCAEDFLADVDLISRNALEYNPVTDDESVAIRHRACALRDVAQAIVKAEMDSDFEDDCKRIRDRRRDDGAPAAAATGQTAATKKSSLSTHPSTNGPTRQQHGNGCLSGSNSGSGVSRADRYSRRSATVATSATNDAEAETASAAAAATPTTRRSLSASASPPQQQQPPAAQPSSSAAGGSPYRQPDAMVVRNRLQNLLNQLVSRTASLTRQQLDSAYTRLSDCLAGLRTANSTAEQQQPQFADQQSALLAVPLLLVAVLGVHRRRLRVGKPAGQPLVELVEQQGAQGEAQCQIGHRGDCADGVGVPRHQVAKADASGRDHCKVGTVHGVPALGDGKQTGAKAAVGTEYGRRGVQRQACAAPSVSAQFGANFAFDQMPPQSKQPQRHAPVSAPVQRRVAYNPDTSRRISRLPPYMEIILESERHKAMLNRGRSGSHTDWCISSVRSWSQQLSLTSILKTLFYR</sequence>
<feature type="region of interest" description="Disordered" evidence="6">
    <location>
        <begin position="1170"/>
        <end position="1289"/>
    </location>
</feature>
<dbReference type="PROSITE" id="PS50014">
    <property type="entry name" value="BROMODOMAIN_2"/>
    <property type="match status" value="1"/>
</dbReference>
<dbReference type="WBParaSite" id="maker-uti_cns_0012100-snap-gene-0.3-mRNA-1">
    <property type="protein sequence ID" value="maker-uti_cns_0012100-snap-gene-0.3-mRNA-1"/>
    <property type="gene ID" value="maker-uti_cns_0012100-snap-gene-0.3"/>
</dbReference>
<dbReference type="InterPro" id="IPR027417">
    <property type="entry name" value="P-loop_NTPase"/>
</dbReference>
<dbReference type="Gene3D" id="1.20.920.10">
    <property type="entry name" value="Bromodomain-like"/>
    <property type="match status" value="1"/>
</dbReference>
<dbReference type="InterPro" id="IPR045199">
    <property type="entry name" value="ATAD2-like"/>
</dbReference>
<dbReference type="GO" id="GO:0005524">
    <property type="term" value="F:ATP binding"/>
    <property type="evidence" value="ECO:0007669"/>
    <property type="project" value="UniProtKB-KW"/>
</dbReference>
<evidence type="ECO:0000256" key="1">
    <source>
        <dbReference type="ARBA" id="ARBA00006914"/>
    </source>
</evidence>
<dbReference type="PANTHER" id="PTHR23069:SF0">
    <property type="entry name" value="TAT-BINDING HOMOLOG 7"/>
    <property type="match status" value="1"/>
</dbReference>
<dbReference type="FunFam" id="3.40.50.300:FF:000061">
    <property type="entry name" value="ATPase family, AAA domain-containing 2"/>
    <property type="match status" value="1"/>
</dbReference>
<dbReference type="SMART" id="SM00297">
    <property type="entry name" value="BROMO"/>
    <property type="match status" value="1"/>
</dbReference>